<dbReference type="Pfam" id="PF01614">
    <property type="entry name" value="IclR_C"/>
    <property type="match status" value="1"/>
</dbReference>
<organism evidence="6 7">
    <name type="scientific">Tropicimonas isoalkanivorans</name>
    <dbReference type="NCBI Taxonomy" id="441112"/>
    <lineage>
        <taxon>Bacteria</taxon>
        <taxon>Pseudomonadati</taxon>
        <taxon>Pseudomonadota</taxon>
        <taxon>Alphaproteobacteria</taxon>
        <taxon>Rhodobacterales</taxon>
        <taxon>Roseobacteraceae</taxon>
        <taxon>Tropicimonas</taxon>
    </lineage>
</organism>
<name>A0A1I1MNW9_9RHOB</name>
<dbReference type="PROSITE" id="PS51077">
    <property type="entry name" value="HTH_ICLR"/>
    <property type="match status" value="1"/>
</dbReference>
<protein>
    <submittedName>
        <fullName evidence="6">Transcriptional regulator, IclR family</fullName>
    </submittedName>
</protein>
<evidence type="ECO:0000259" key="5">
    <source>
        <dbReference type="PROSITE" id="PS51078"/>
    </source>
</evidence>
<evidence type="ECO:0000313" key="6">
    <source>
        <dbReference type="EMBL" id="SFC87051.1"/>
    </source>
</evidence>
<dbReference type="InterPro" id="IPR050707">
    <property type="entry name" value="HTH_MetabolicPath_Reg"/>
</dbReference>
<keyword evidence="1" id="KW-0805">Transcription regulation</keyword>
<dbReference type="InterPro" id="IPR036390">
    <property type="entry name" value="WH_DNA-bd_sf"/>
</dbReference>
<dbReference type="Gene3D" id="3.30.450.40">
    <property type="match status" value="1"/>
</dbReference>
<proteinExistence type="predicted"/>
<dbReference type="EMBL" id="FOLG01000010">
    <property type="protein sequence ID" value="SFC87051.1"/>
    <property type="molecule type" value="Genomic_DNA"/>
</dbReference>
<dbReference type="SUPFAM" id="SSF46785">
    <property type="entry name" value="Winged helix' DNA-binding domain"/>
    <property type="match status" value="1"/>
</dbReference>
<gene>
    <name evidence="6" type="ORF">SAMN04488094_110130</name>
</gene>
<evidence type="ECO:0000256" key="2">
    <source>
        <dbReference type="ARBA" id="ARBA00023125"/>
    </source>
</evidence>
<dbReference type="STRING" id="441112.SAMN04488094_110130"/>
<dbReference type="GO" id="GO:0003677">
    <property type="term" value="F:DNA binding"/>
    <property type="evidence" value="ECO:0007669"/>
    <property type="project" value="UniProtKB-KW"/>
</dbReference>
<dbReference type="InterPro" id="IPR005471">
    <property type="entry name" value="Tscrpt_reg_IclR_N"/>
</dbReference>
<dbReference type="Pfam" id="PF09339">
    <property type="entry name" value="HTH_IclR"/>
    <property type="match status" value="1"/>
</dbReference>
<reference evidence="6 7" key="1">
    <citation type="submission" date="2016-10" db="EMBL/GenBank/DDBJ databases">
        <authorList>
            <person name="de Groot N.N."/>
        </authorList>
    </citation>
    <scope>NUCLEOTIDE SEQUENCE [LARGE SCALE GENOMIC DNA]</scope>
    <source>
        <strain evidence="6 7">DSM 19548</strain>
    </source>
</reference>
<keyword evidence="7" id="KW-1185">Reference proteome</keyword>
<accession>A0A1I1MNW9</accession>
<evidence type="ECO:0000256" key="1">
    <source>
        <dbReference type="ARBA" id="ARBA00023015"/>
    </source>
</evidence>
<dbReference type="InterPro" id="IPR036388">
    <property type="entry name" value="WH-like_DNA-bd_sf"/>
</dbReference>
<evidence type="ECO:0000313" key="7">
    <source>
        <dbReference type="Proteomes" id="UP000198728"/>
    </source>
</evidence>
<feature type="domain" description="IclR-ED" evidence="5">
    <location>
        <begin position="77"/>
        <end position="261"/>
    </location>
</feature>
<keyword evidence="2" id="KW-0238">DNA-binding</keyword>
<dbReference type="SMART" id="SM00346">
    <property type="entry name" value="HTH_ICLR"/>
    <property type="match status" value="1"/>
</dbReference>
<dbReference type="Proteomes" id="UP000198728">
    <property type="component" value="Unassembled WGS sequence"/>
</dbReference>
<dbReference type="RefSeq" id="WP_177208379.1">
    <property type="nucleotide sequence ID" value="NZ_FOLG01000010.1"/>
</dbReference>
<dbReference type="InterPro" id="IPR029016">
    <property type="entry name" value="GAF-like_dom_sf"/>
</dbReference>
<dbReference type="PROSITE" id="PS51078">
    <property type="entry name" value="ICLR_ED"/>
    <property type="match status" value="1"/>
</dbReference>
<sequence length="261" mass="28744">MTEDDIAQIKDAQNFNTSFARGLKVIRAFDAMHPRLSVAGVAERTKLDRAVARRLLLTLVEEGFAKQEGKTFELTAKILTLGYSYLSAMGLDQRLQPYLDELSAQLEQAVSVSVLDGSETIFIARSERVGQIMAYVVRTGLRLSAFSSASGRVLLADLPQDELDRRLADTEMVALTPFTKTDKSAVRDEISRARMNGYCVNEQELEEGLLSVSVPIHGPDGRVRAALNTNCTYTKALQIGFVETAVPLMRSFASQIGPLMH</sequence>
<dbReference type="GO" id="GO:0003700">
    <property type="term" value="F:DNA-binding transcription factor activity"/>
    <property type="evidence" value="ECO:0007669"/>
    <property type="project" value="TreeGrafter"/>
</dbReference>
<keyword evidence="3" id="KW-0804">Transcription</keyword>
<evidence type="ECO:0000256" key="3">
    <source>
        <dbReference type="ARBA" id="ARBA00023163"/>
    </source>
</evidence>
<dbReference type="AlphaFoldDB" id="A0A1I1MNW9"/>
<feature type="domain" description="HTH iclR-type" evidence="4">
    <location>
        <begin position="16"/>
        <end position="83"/>
    </location>
</feature>
<dbReference type="SUPFAM" id="SSF55781">
    <property type="entry name" value="GAF domain-like"/>
    <property type="match status" value="1"/>
</dbReference>
<dbReference type="PANTHER" id="PTHR30136:SF34">
    <property type="entry name" value="TRANSCRIPTIONAL REGULATOR"/>
    <property type="match status" value="1"/>
</dbReference>
<dbReference type="PANTHER" id="PTHR30136">
    <property type="entry name" value="HELIX-TURN-HELIX TRANSCRIPTIONAL REGULATOR, ICLR FAMILY"/>
    <property type="match status" value="1"/>
</dbReference>
<dbReference type="InterPro" id="IPR014757">
    <property type="entry name" value="Tscrpt_reg_IclR_C"/>
</dbReference>
<evidence type="ECO:0000259" key="4">
    <source>
        <dbReference type="PROSITE" id="PS51077"/>
    </source>
</evidence>
<dbReference type="GO" id="GO:0045892">
    <property type="term" value="P:negative regulation of DNA-templated transcription"/>
    <property type="evidence" value="ECO:0007669"/>
    <property type="project" value="TreeGrafter"/>
</dbReference>
<dbReference type="Gene3D" id="1.10.10.10">
    <property type="entry name" value="Winged helix-like DNA-binding domain superfamily/Winged helix DNA-binding domain"/>
    <property type="match status" value="1"/>
</dbReference>